<feature type="compositionally biased region" description="Polar residues" evidence="5">
    <location>
        <begin position="47"/>
        <end position="68"/>
    </location>
</feature>
<dbReference type="PROSITE" id="PS51830">
    <property type="entry name" value="FIIND"/>
    <property type="match status" value="1"/>
</dbReference>
<evidence type="ECO:0000256" key="1">
    <source>
        <dbReference type="ARBA" id="ARBA00004514"/>
    </source>
</evidence>
<feature type="compositionally biased region" description="Low complexity" evidence="5">
    <location>
        <begin position="37"/>
        <end position="46"/>
    </location>
</feature>
<gene>
    <name evidence="8" type="primary">LOC116219242</name>
</gene>
<dbReference type="AlphaFoldDB" id="A0A6P8F572"/>
<dbReference type="InterPro" id="IPR051249">
    <property type="entry name" value="NLRP_Inflammasome"/>
</dbReference>
<dbReference type="KEGG" id="char:116219242"/>
<accession>A0A6P8F572</accession>
<name>A0A6P8F572_CLUHA</name>
<comment type="subcellular location">
    <subcellularLocation>
        <location evidence="1">Cytoplasm</location>
        <location evidence="1">Cytosol</location>
    </subcellularLocation>
</comment>
<organism evidence="7 8">
    <name type="scientific">Clupea harengus</name>
    <name type="common">Atlantic herring</name>
    <dbReference type="NCBI Taxonomy" id="7950"/>
    <lineage>
        <taxon>Eukaryota</taxon>
        <taxon>Metazoa</taxon>
        <taxon>Chordata</taxon>
        <taxon>Craniata</taxon>
        <taxon>Vertebrata</taxon>
        <taxon>Euteleostomi</taxon>
        <taxon>Actinopterygii</taxon>
        <taxon>Neopterygii</taxon>
        <taxon>Teleostei</taxon>
        <taxon>Clupei</taxon>
        <taxon>Clupeiformes</taxon>
        <taxon>Clupeoidei</taxon>
        <taxon>Clupeidae</taxon>
        <taxon>Clupea</taxon>
    </lineage>
</organism>
<keyword evidence="3" id="KW-0399">Innate immunity</keyword>
<keyword evidence="7" id="KW-1185">Reference proteome</keyword>
<dbReference type="PANTHER" id="PTHR46985">
    <property type="entry name" value="NACHT, LRR AND PYD DOMAINS-CONTAINING PROTEIN 1"/>
    <property type="match status" value="1"/>
</dbReference>
<feature type="compositionally biased region" description="Basic and acidic residues" evidence="5">
    <location>
        <begin position="73"/>
        <end position="83"/>
    </location>
</feature>
<protein>
    <submittedName>
        <fullName evidence="8">Uncharacterized protein LOC116219242 isoform X1</fullName>
    </submittedName>
</protein>
<evidence type="ECO:0000256" key="3">
    <source>
        <dbReference type="ARBA" id="ARBA00022588"/>
    </source>
</evidence>
<dbReference type="GeneID" id="116219242"/>
<reference evidence="8" key="1">
    <citation type="submission" date="2025-08" db="UniProtKB">
        <authorList>
            <consortium name="RefSeq"/>
        </authorList>
    </citation>
    <scope>IDENTIFICATION</scope>
</reference>
<evidence type="ECO:0000256" key="2">
    <source>
        <dbReference type="ARBA" id="ARBA00022490"/>
    </source>
</evidence>
<dbReference type="GO" id="GO:0005829">
    <property type="term" value="C:cytosol"/>
    <property type="evidence" value="ECO:0007669"/>
    <property type="project" value="UniProtKB-SubCell"/>
</dbReference>
<dbReference type="OrthoDB" id="8891580at2759"/>
<keyword evidence="2" id="KW-0963">Cytoplasm</keyword>
<proteinExistence type="predicted"/>
<evidence type="ECO:0000256" key="4">
    <source>
        <dbReference type="ARBA" id="ARBA00022859"/>
    </source>
</evidence>
<dbReference type="InterPro" id="IPR025307">
    <property type="entry name" value="FIIND_dom"/>
</dbReference>
<dbReference type="RefSeq" id="XP_031418262.1">
    <property type="nucleotide sequence ID" value="XM_031562402.1"/>
</dbReference>
<dbReference type="Pfam" id="PF13553">
    <property type="entry name" value="FIIND"/>
    <property type="match status" value="1"/>
</dbReference>
<evidence type="ECO:0000256" key="5">
    <source>
        <dbReference type="SAM" id="MobiDB-lite"/>
    </source>
</evidence>
<dbReference type="Proteomes" id="UP000515152">
    <property type="component" value="Chromosome 24"/>
</dbReference>
<dbReference type="GO" id="GO:0045087">
    <property type="term" value="P:innate immune response"/>
    <property type="evidence" value="ECO:0007669"/>
    <property type="project" value="UniProtKB-KW"/>
</dbReference>
<feature type="compositionally biased region" description="Basic and acidic residues" evidence="5">
    <location>
        <begin position="18"/>
        <end position="29"/>
    </location>
</feature>
<feature type="compositionally biased region" description="Basic and acidic residues" evidence="5">
    <location>
        <begin position="91"/>
        <end position="119"/>
    </location>
</feature>
<feature type="domain" description="FIIND" evidence="6">
    <location>
        <begin position="195"/>
        <end position="461"/>
    </location>
</feature>
<feature type="region of interest" description="Disordered" evidence="5">
    <location>
        <begin position="1"/>
        <end position="119"/>
    </location>
</feature>
<sequence>MAELDLEGSMDCPSEMSGDDRSERFKEESSGYGTHTSAAPSEAPSEQSYQESINTVSSGIGSMSSGTPRGSRKAGEFRAEKTGPESGNIGRHSEMDRKRLEEMEERGKQQGAEDRQMEDRQMDVLGQKDAHTFSVNEDESENCEAPGPSVAVLSHMSIPQKTESIAAFCRGHLGGQLPEKKGEVEDMCSAEDRECNGDVEVFTPEITTSERTTYRFSCSSAGVFQCRYTGLVFKTDTTAEVQYHTASWDYGQLECEGLMAAGPLFKMKGLQGTVSQLGFPHCEIISSDKTQPLTIIHICDKEFEMLQPLTTSDTHVFFNVNGFSLFGLGKKRRKKCWIQALVILFLDEFTLNVFLFPRNVVLFEVREERRKLKQTYIETISNCKLIPDKEYSLSCPSEKHKVIPEIGTYHEGYEVCCPTFQVFLSIMEPIEICLHESGHGHVWKTYINLPAHQKGGTSAGKQ</sequence>
<evidence type="ECO:0000313" key="8">
    <source>
        <dbReference type="RefSeq" id="XP_031418262.1"/>
    </source>
</evidence>
<dbReference type="Pfam" id="PF23679">
    <property type="entry name" value="UPA-FIIND"/>
    <property type="match status" value="1"/>
</dbReference>
<evidence type="ECO:0000313" key="7">
    <source>
        <dbReference type="Proteomes" id="UP000515152"/>
    </source>
</evidence>
<evidence type="ECO:0000259" key="6">
    <source>
        <dbReference type="PROSITE" id="PS51830"/>
    </source>
</evidence>
<keyword evidence="4" id="KW-0391">Immunity</keyword>
<dbReference type="PANTHER" id="PTHR46985:SF2">
    <property type="entry name" value="APOPTOSIS-ASSOCIATED SPECK-LIKE PROTEIN CONTAINING A CARD"/>
    <property type="match status" value="1"/>
</dbReference>